<dbReference type="RefSeq" id="WP_057647845.1">
    <property type="nucleotide sequence ID" value="NZ_LLXU01000098.1"/>
</dbReference>
<gene>
    <name evidence="1" type="ORF">ARC20_01570</name>
</gene>
<name>A0A0R0A772_9GAMM</name>
<dbReference type="STRING" id="676599.ARC20_01570"/>
<sequence>MAMKFEPVVARKLVELLCSDDGFRENFCADPSSALIDSGLLPIGGVDSVRAHHRCIMVSELASKADILAAQCEIDRMLTHGIGQITPALDAGLSLARRVKLVA</sequence>
<dbReference type="NCBIfam" id="TIGR04509">
    <property type="entry name" value="mod_pep_NH_fam"/>
    <property type="match status" value="1"/>
</dbReference>
<dbReference type="Proteomes" id="UP000051802">
    <property type="component" value="Unassembled WGS sequence"/>
</dbReference>
<evidence type="ECO:0000313" key="2">
    <source>
        <dbReference type="Proteomes" id="UP000051802"/>
    </source>
</evidence>
<evidence type="ECO:0000313" key="1">
    <source>
        <dbReference type="EMBL" id="KRG40457.1"/>
    </source>
</evidence>
<dbReference type="AlphaFoldDB" id="A0A0R0A772"/>
<reference evidence="1 2" key="1">
    <citation type="submission" date="2015-10" db="EMBL/GenBank/DDBJ databases">
        <title>Genome sequencing and analysis of members of genus Stenotrophomonas.</title>
        <authorList>
            <person name="Patil P.P."/>
            <person name="Midha S."/>
            <person name="Patil P.B."/>
        </authorList>
    </citation>
    <scope>NUCLEOTIDE SEQUENCE [LARGE SCALE GENOMIC DNA]</scope>
    <source>
        <strain evidence="1 2">JCM 16536</strain>
    </source>
</reference>
<organism evidence="1 2">
    <name type="scientific">Stenotrophomonas panacihumi</name>
    <dbReference type="NCBI Taxonomy" id="676599"/>
    <lineage>
        <taxon>Bacteria</taxon>
        <taxon>Pseudomonadati</taxon>
        <taxon>Pseudomonadota</taxon>
        <taxon>Gammaproteobacteria</taxon>
        <taxon>Lysobacterales</taxon>
        <taxon>Lysobacteraceae</taxon>
        <taxon>Stenotrophomonas</taxon>
    </lineage>
</organism>
<proteinExistence type="predicted"/>
<dbReference type="EMBL" id="LLXU01000098">
    <property type="protein sequence ID" value="KRG40457.1"/>
    <property type="molecule type" value="Genomic_DNA"/>
</dbReference>
<dbReference type="InterPro" id="IPR030976">
    <property type="entry name" value="Mod_pep_NH_fam"/>
</dbReference>
<comment type="caution">
    <text evidence="1">The sequence shown here is derived from an EMBL/GenBank/DDBJ whole genome shotgun (WGS) entry which is preliminary data.</text>
</comment>
<keyword evidence="2" id="KW-1185">Reference proteome</keyword>
<accession>A0A0R0A772</accession>
<protein>
    <submittedName>
        <fullName evidence="1">Uncharacterized protein</fullName>
    </submittedName>
</protein>
<dbReference type="OrthoDB" id="6008593at2"/>